<dbReference type="SUPFAM" id="SSF53474">
    <property type="entry name" value="alpha/beta-Hydrolases"/>
    <property type="match status" value="1"/>
</dbReference>
<evidence type="ECO:0000313" key="2">
    <source>
        <dbReference type="Proteomes" id="UP000827549"/>
    </source>
</evidence>
<evidence type="ECO:0000313" key="1">
    <source>
        <dbReference type="EMBL" id="WOO85494.1"/>
    </source>
</evidence>
<protein>
    <recommendedName>
        <fullName evidence="3">AB hydrolase-1 domain-containing protein</fullName>
    </recommendedName>
</protein>
<keyword evidence="2" id="KW-1185">Reference proteome</keyword>
<dbReference type="PANTHER" id="PTHR42103:SF2">
    <property type="entry name" value="AB HYDROLASE-1 DOMAIN-CONTAINING PROTEIN"/>
    <property type="match status" value="1"/>
</dbReference>
<reference evidence="1" key="1">
    <citation type="submission" date="2023-10" db="EMBL/GenBank/DDBJ databases">
        <authorList>
            <person name="Noh H."/>
        </authorList>
    </citation>
    <scope>NUCLEOTIDE SEQUENCE</scope>
    <source>
        <strain evidence="1">DUCC4014</strain>
    </source>
</reference>
<dbReference type="Proteomes" id="UP000827549">
    <property type="component" value="Chromosome 7"/>
</dbReference>
<proteinExistence type="predicted"/>
<organism evidence="1 2">
    <name type="scientific">Vanrija pseudolonga</name>
    <dbReference type="NCBI Taxonomy" id="143232"/>
    <lineage>
        <taxon>Eukaryota</taxon>
        <taxon>Fungi</taxon>
        <taxon>Dikarya</taxon>
        <taxon>Basidiomycota</taxon>
        <taxon>Agaricomycotina</taxon>
        <taxon>Tremellomycetes</taxon>
        <taxon>Trichosporonales</taxon>
        <taxon>Trichosporonaceae</taxon>
        <taxon>Vanrija</taxon>
    </lineage>
</organism>
<gene>
    <name evidence="1" type="ORF">LOC62_07G008993</name>
</gene>
<accession>A0AAF0YK21</accession>
<dbReference type="RefSeq" id="XP_062631520.1">
    <property type="nucleotide sequence ID" value="XM_062775536.1"/>
</dbReference>
<dbReference type="EMBL" id="CP086720">
    <property type="protein sequence ID" value="WOO85494.1"/>
    <property type="molecule type" value="Genomic_DNA"/>
</dbReference>
<dbReference type="InterPro" id="IPR029058">
    <property type="entry name" value="AB_hydrolase_fold"/>
</dbReference>
<sequence length="277" mass="28724">MALRPHLHLLVPSSTASVAIETRIYLPPALVATVGAFAPVSTSTSSRPSPIAELPGGARKALSDITRVVTAAHPWAKLGGNMLFPVVAEHVPSAVLGSAVGDTALVATFNVRGVGASGGSGAWLGFGIGHDADDFAAVEAAVAGLVGRPKLYRLGYSYGTLLALNAPRPEAGVKRTMLLSPAPTLFKALTLLSGPSFAQGLEAALGDTTPRSLWLVYGTADDFTGAETLRQLGGDEKERIVRTEIEGCGHFYARAQDARQLIAAVDSWISDDAASRL</sequence>
<dbReference type="PANTHER" id="PTHR42103">
    <property type="entry name" value="ALPHA/BETA-HYDROLASES SUPERFAMILY PROTEIN"/>
    <property type="match status" value="1"/>
</dbReference>
<dbReference type="AlphaFoldDB" id="A0AAF0YK21"/>
<dbReference type="GeneID" id="87812157"/>
<dbReference type="Gene3D" id="3.40.50.1820">
    <property type="entry name" value="alpha/beta hydrolase"/>
    <property type="match status" value="1"/>
</dbReference>
<evidence type="ECO:0008006" key="3">
    <source>
        <dbReference type="Google" id="ProtNLM"/>
    </source>
</evidence>
<name>A0AAF0YK21_9TREE</name>